<dbReference type="CDD" id="cd01948">
    <property type="entry name" value="EAL"/>
    <property type="match status" value="1"/>
</dbReference>
<dbReference type="Pfam" id="PF00672">
    <property type="entry name" value="HAMP"/>
    <property type="match status" value="1"/>
</dbReference>
<dbReference type="EMBL" id="CP072110">
    <property type="protein sequence ID" value="QTH64667.1"/>
    <property type="molecule type" value="Genomic_DNA"/>
</dbReference>
<accession>A0A975DCK7</accession>
<sequence length="644" mass="73995">MTLFKELLVVILITFCVNLMGVLWLQFDSTREYLVNQLESDLNNVSTSLTMAISPHLATADEVMIDSTLNAYFDGGYYQKIEVTIYESGETIVKEHPITVDGVPQWFIDLDFLRIPYIENEVTNGWSQVGKIFVSGHPGLAYRQLWDSFVSTCMWLGGLGVLVAFICAYGINVVLKPLTRIQQKAREIQDHYFGEPLPLPSTRELREVTEAVNQMSARLKEQFEEKARLHEKLKQAAYIDSVTGFGNRSYFDRRLNAWLVDSSNGALIFIDIAGLDDLTREYGWQRRDEIIVVIGHFIDTVFDDKENTVLCRVSEHEFAVIIEQIDARKVEQKLKQLSTYFNSPEIREMFSVNQIFNAGAVKVSHKADKDDILAYADKALHDARENFGGIKVIEITPESGHIHTRVEIKDGIERALAKDAFVFLNQPVFTYKSKEPDHYEIFTNLILEDLTNVTAGTFVSVLNEYRLGSRFDKRVIQYMIDVAKKSDKGPFAINISMSALQDHQFIVWLYNKLKHEPEVKTKIAFEFNEDSIINDRENTEQMCRHFNELGIRFGIDRVGRHFESLAYLQRIHPDYVKVDHSYTEIAVNDQSDAYFVGSLCTTIHNLDIKVIATHVENEKQLELLKDYHFDGFQGYIVKPSKLEE</sequence>
<dbReference type="Proteomes" id="UP000682739">
    <property type="component" value="Chromosome"/>
</dbReference>
<evidence type="ECO:0000256" key="2">
    <source>
        <dbReference type="SAM" id="Phobius"/>
    </source>
</evidence>
<organism evidence="6 7">
    <name type="scientific">Psychrosphaera ytuae</name>
    <dbReference type="NCBI Taxonomy" id="2820710"/>
    <lineage>
        <taxon>Bacteria</taxon>
        <taxon>Pseudomonadati</taxon>
        <taxon>Pseudomonadota</taxon>
        <taxon>Gammaproteobacteria</taxon>
        <taxon>Alteromonadales</taxon>
        <taxon>Pseudoalteromonadaceae</taxon>
        <taxon>Psychrosphaera</taxon>
    </lineage>
</organism>
<keyword evidence="2" id="KW-1133">Transmembrane helix</keyword>
<dbReference type="GO" id="GO:0007165">
    <property type="term" value="P:signal transduction"/>
    <property type="evidence" value="ECO:0007669"/>
    <property type="project" value="InterPro"/>
</dbReference>
<dbReference type="PROSITE" id="PS50883">
    <property type="entry name" value="EAL"/>
    <property type="match status" value="1"/>
</dbReference>
<feature type="transmembrane region" description="Helical" evidence="2">
    <location>
        <begin position="7"/>
        <end position="27"/>
    </location>
</feature>
<dbReference type="PROSITE" id="PS50885">
    <property type="entry name" value="HAMP"/>
    <property type="match status" value="1"/>
</dbReference>
<feature type="transmembrane region" description="Helical" evidence="2">
    <location>
        <begin position="154"/>
        <end position="175"/>
    </location>
</feature>
<dbReference type="InterPro" id="IPR035919">
    <property type="entry name" value="EAL_sf"/>
</dbReference>
<evidence type="ECO:0000259" key="3">
    <source>
        <dbReference type="PROSITE" id="PS50883"/>
    </source>
</evidence>
<dbReference type="Gene3D" id="3.30.70.270">
    <property type="match status" value="1"/>
</dbReference>
<dbReference type="Pfam" id="PF16448">
    <property type="entry name" value="LapD_MoxY_N"/>
    <property type="match status" value="1"/>
</dbReference>
<dbReference type="AlphaFoldDB" id="A0A975DCK7"/>
<dbReference type="SMART" id="SM00267">
    <property type="entry name" value="GGDEF"/>
    <property type="match status" value="1"/>
</dbReference>
<keyword evidence="2" id="KW-0472">Membrane</keyword>
<feature type="domain" description="EAL" evidence="3">
    <location>
        <begin position="405"/>
        <end position="644"/>
    </location>
</feature>
<dbReference type="InterPro" id="IPR042461">
    <property type="entry name" value="LapD_MoxY_peri_C"/>
</dbReference>
<gene>
    <name evidence="6" type="ORF">J1N51_04140</name>
</gene>
<dbReference type="InterPro" id="IPR032244">
    <property type="entry name" value="LapD_MoxY_N"/>
</dbReference>
<evidence type="ECO:0000259" key="5">
    <source>
        <dbReference type="PROSITE" id="PS50887"/>
    </source>
</evidence>
<feature type="coiled-coil region" evidence="1">
    <location>
        <begin position="205"/>
        <end position="236"/>
    </location>
</feature>
<dbReference type="Gene3D" id="3.20.20.450">
    <property type="entry name" value="EAL domain"/>
    <property type="match status" value="1"/>
</dbReference>
<dbReference type="InterPro" id="IPR000160">
    <property type="entry name" value="GGDEF_dom"/>
</dbReference>
<dbReference type="CDD" id="cd06225">
    <property type="entry name" value="HAMP"/>
    <property type="match status" value="1"/>
</dbReference>
<dbReference type="InterPro" id="IPR043128">
    <property type="entry name" value="Rev_trsase/Diguanyl_cyclase"/>
</dbReference>
<keyword evidence="1" id="KW-0175">Coiled coil</keyword>
<dbReference type="KEGG" id="psym:J1N51_04140"/>
<evidence type="ECO:0000313" key="6">
    <source>
        <dbReference type="EMBL" id="QTH64667.1"/>
    </source>
</evidence>
<evidence type="ECO:0000313" key="7">
    <source>
        <dbReference type="Proteomes" id="UP000682739"/>
    </source>
</evidence>
<protein>
    <submittedName>
        <fullName evidence="6">EAL domain-containing protein</fullName>
    </submittedName>
</protein>
<dbReference type="GO" id="GO:0016020">
    <property type="term" value="C:membrane"/>
    <property type="evidence" value="ECO:0007669"/>
    <property type="project" value="InterPro"/>
</dbReference>
<dbReference type="Gene3D" id="6.10.340.10">
    <property type="match status" value="1"/>
</dbReference>
<dbReference type="Pfam" id="PF00990">
    <property type="entry name" value="GGDEF"/>
    <property type="match status" value="1"/>
</dbReference>
<dbReference type="InterPro" id="IPR003660">
    <property type="entry name" value="HAMP_dom"/>
</dbReference>
<dbReference type="Gene3D" id="3.30.110.200">
    <property type="match status" value="1"/>
</dbReference>
<dbReference type="InterPro" id="IPR029787">
    <property type="entry name" value="Nucleotide_cyclase"/>
</dbReference>
<keyword evidence="7" id="KW-1185">Reference proteome</keyword>
<dbReference type="PROSITE" id="PS50887">
    <property type="entry name" value="GGDEF"/>
    <property type="match status" value="1"/>
</dbReference>
<reference evidence="6" key="1">
    <citation type="submission" date="2021-03" db="EMBL/GenBank/DDBJ databases">
        <title>Description of Psychrosphaera ytuae sp. nov. isolated from deep sea sediment of South China Sea.</title>
        <authorList>
            <person name="Zhang J."/>
            <person name="Xu X.-D."/>
        </authorList>
    </citation>
    <scope>NUCLEOTIDE SEQUENCE</scope>
    <source>
        <strain evidence="6">MTZ26</strain>
    </source>
</reference>
<dbReference type="SMART" id="SM00304">
    <property type="entry name" value="HAMP"/>
    <property type="match status" value="1"/>
</dbReference>
<dbReference type="SUPFAM" id="SSF141868">
    <property type="entry name" value="EAL domain-like"/>
    <property type="match status" value="1"/>
</dbReference>
<dbReference type="Gene3D" id="6.20.270.20">
    <property type="entry name" value="LapD/MoxY periplasmic domain"/>
    <property type="match status" value="1"/>
</dbReference>
<dbReference type="SMART" id="SM00052">
    <property type="entry name" value="EAL"/>
    <property type="match status" value="1"/>
</dbReference>
<dbReference type="SUPFAM" id="SSF55073">
    <property type="entry name" value="Nucleotide cyclase"/>
    <property type="match status" value="1"/>
</dbReference>
<feature type="domain" description="HAMP" evidence="4">
    <location>
        <begin position="172"/>
        <end position="224"/>
    </location>
</feature>
<proteinExistence type="predicted"/>
<dbReference type="GO" id="GO:0071111">
    <property type="term" value="F:cyclic-guanylate-specific phosphodiesterase activity"/>
    <property type="evidence" value="ECO:0007669"/>
    <property type="project" value="InterPro"/>
</dbReference>
<dbReference type="InterPro" id="IPR001633">
    <property type="entry name" value="EAL_dom"/>
</dbReference>
<evidence type="ECO:0000256" key="1">
    <source>
        <dbReference type="SAM" id="Coils"/>
    </source>
</evidence>
<dbReference type="PANTHER" id="PTHR33121">
    <property type="entry name" value="CYCLIC DI-GMP PHOSPHODIESTERASE PDEF"/>
    <property type="match status" value="1"/>
</dbReference>
<dbReference type="RefSeq" id="WP_208832721.1">
    <property type="nucleotide sequence ID" value="NZ_CP072110.1"/>
</dbReference>
<dbReference type="InterPro" id="IPR050706">
    <property type="entry name" value="Cyclic-di-GMP_PDE-like"/>
</dbReference>
<keyword evidence="2" id="KW-0812">Transmembrane</keyword>
<dbReference type="Pfam" id="PF00563">
    <property type="entry name" value="EAL"/>
    <property type="match status" value="1"/>
</dbReference>
<feature type="domain" description="GGDEF" evidence="5">
    <location>
        <begin position="263"/>
        <end position="397"/>
    </location>
</feature>
<evidence type="ECO:0000259" key="4">
    <source>
        <dbReference type="PROSITE" id="PS50885"/>
    </source>
</evidence>
<name>A0A975DCK7_9GAMM</name>
<dbReference type="PANTHER" id="PTHR33121:SF79">
    <property type="entry name" value="CYCLIC DI-GMP PHOSPHODIESTERASE PDED-RELATED"/>
    <property type="match status" value="1"/>
</dbReference>